<comment type="caution">
    <text evidence="4">The sequence shown here is derived from an EMBL/GenBank/DDBJ whole genome shotgun (WGS) entry which is preliminary data.</text>
</comment>
<dbReference type="InterPro" id="IPR006621">
    <property type="entry name" value="Nose-resist-to-fluoxetine_N"/>
</dbReference>
<dbReference type="PANTHER" id="PTHR11161:SF0">
    <property type="entry name" value="O-ACYLTRANSFERASE LIKE PROTEIN"/>
    <property type="match status" value="1"/>
</dbReference>
<reference evidence="4 5" key="1">
    <citation type="submission" date="2021-06" db="EMBL/GenBank/DDBJ databases">
        <title>Caerostris extrusa draft genome.</title>
        <authorList>
            <person name="Kono N."/>
            <person name="Arakawa K."/>
        </authorList>
    </citation>
    <scope>NUCLEOTIDE SEQUENCE [LARGE SCALE GENOMIC DNA]</scope>
</reference>
<keyword evidence="1" id="KW-0812">Transmembrane</keyword>
<dbReference type="InterPro" id="IPR052728">
    <property type="entry name" value="O2_lipid_transport_reg"/>
</dbReference>
<evidence type="ECO:0000256" key="1">
    <source>
        <dbReference type="SAM" id="Phobius"/>
    </source>
</evidence>
<keyword evidence="1" id="KW-0472">Membrane</keyword>
<evidence type="ECO:0000259" key="3">
    <source>
        <dbReference type="Pfam" id="PF20146"/>
    </source>
</evidence>
<keyword evidence="5" id="KW-1185">Reference proteome</keyword>
<feature type="domain" description="Nose resistant-to-fluoxetine protein N-terminal" evidence="3">
    <location>
        <begin position="12"/>
        <end position="117"/>
    </location>
</feature>
<evidence type="ECO:0000313" key="4">
    <source>
        <dbReference type="EMBL" id="GIY86203.1"/>
    </source>
</evidence>
<feature type="transmembrane region" description="Helical" evidence="1">
    <location>
        <begin position="462"/>
        <end position="481"/>
    </location>
</feature>
<feature type="transmembrane region" description="Helical" evidence="1">
    <location>
        <begin position="384"/>
        <end position="409"/>
    </location>
</feature>
<gene>
    <name evidence="4" type="primary">nrf-6</name>
    <name evidence="4" type="ORF">CEXT_454191</name>
</gene>
<organism evidence="4 5">
    <name type="scientific">Caerostris extrusa</name>
    <name type="common">Bark spider</name>
    <name type="synonym">Caerostris bankana</name>
    <dbReference type="NCBI Taxonomy" id="172846"/>
    <lineage>
        <taxon>Eukaryota</taxon>
        <taxon>Metazoa</taxon>
        <taxon>Ecdysozoa</taxon>
        <taxon>Arthropoda</taxon>
        <taxon>Chelicerata</taxon>
        <taxon>Arachnida</taxon>
        <taxon>Araneae</taxon>
        <taxon>Araneomorphae</taxon>
        <taxon>Entelegynae</taxon>
        <taxon>Araneoidea</taxon>
        <taxon>Araneidae</taxon>
        <taxon>Caerostris</taxon>
    </lineage>
</organism>
<sequence length="523" mass="58568">MLFSFSVRRDLKLPPGVLQGTFADYGSFDECLAVEGPGARFKGQSCALEARPPLPPLRPDYTLVKAHLNGIMARLQQHHNTEIGGYFRVTYEALHHKKLRMVACVPSDCSLQDMKAIARWVSNETDFNIKVPQCYKKEEKPLQTVHWIVIICLSILLSFGILGSISELVSSQNKRTKLRSVLESFSLLSNGRRLLSAPGGSSAEFRCIHGIRALTMCWVVLGHTYVLLDFELTSKRSHFSTELVQFSGVRTHPQWLVICRNIFLISGVLVTFGGLKFLEKSKGCFNIPVMAVRRYFRLAPPLLLLMGLVFFLPLLGSGPFWYEHVDPQVDSCTKHWWTTLLFISNWFGIDKGCTLVTWYLAADLQLYILALFFLLVLHRYSKVGVALLVTSIAVSCAAVALQTVIHNIMPSAMLSAVDDDKVLDVLNAVHVYTPTHLGPYCIGMAVGYVIFKHREHKLRKAVVILGWCVSVVLGLTAVLGVHRFSTGDESSRAMAVLYAAVHRSLFLSCSGLGPLRLHHRLWW</sequence>
<dbReference type="Pfam" id="PF20146">
    <property type="entry name" value="NRF"/>
    <property type="match status" value="1"/>
</dbReference>
<dbReference type="GO" id="GO:0016747">
    <property type="term" value="F:acyltransferase activity, transferring groups other than amino-acyl groups"/>
    <property type="evidence" value="ECO:0007669"/>
    <property type="project" value="InterPro"/>
</dbReference>
<feature type="transmembrane region" description="Helical" evidence="1">
    <location>
        <begin position="211"/>
        <end position="228"/>
    </location>
</feature>
<dbReference type="EMBL" id="BPLR01016761">
    <property type="protein sequence ID" value="GIY86203.1"/>
    <property type="molecule type" value="Genomic_DNA"/>
</dbReference>
<feature type="transmembrane region" description="Helical" evidence="1">
    <location>
        <begin position="356"/>
        <end position="377"/>
    </location>
</feature>
<feature type="transmembrane region" description="Helical" evidence="1">
    <location>
        <begin position="255"/>
        <end position="275"/>
    </location>
</feature>
<dbReference type="InterPro" id="IPR002656">
    <property type="entry name" value="Acyl_transf_3_dom"/>
</dbReference>
<feature type="transmembrane region" description="Helical" evidence="1">
    <location>
        <begin position="429"/>
        <end position="450"/>
    </location>
</feature>
<dbReference type="Pfam" id="PF01757">
    <property type="entry name" value="Acyl_transf_3"/>
    <property type="match status" value="1"/>
</dbReference>
<evidence type="ECO:0000259" key="2">
    <source>
        <dbReference type="Pfam" id="PF01757"/>
    </source>
</evidence>
<keyword evidence="1" id="KW-1133">Transmembrane helix</keyword>
<accession>A0AAV4WV34</accession>
<evidence type="ECO:0000313" key="5">
    <source>
        <dbReference type="Proteomes" id="UP001054945"/>
    </source>
</evidence>
<protein>
    <submittedName>
        <fullName evidence="4">Nose resistant to fluoxetine protein 6</fullName>
    </submittedName>
</protein>
<feature type="domain" description="Acyltransferase 3" evidence="2">
    <location>
        <begin position="207"/>
        <end position="511"/>
    </location>
</feature>
<dbReference type="AlphaFoldDB" id="A0AAV4WV34"/>
<feature type="transmembrane region" description="Helical" evidence="1">
    <location>
        <begin position="295"/>
        <end position="315"/>
    </location>
</feature>
<proteinExistence type="predicted"/>
<feature type="transmembrane region" description="Helical" evidence="1">
    <location>
        <begin position="145"/>
        <end position="169"/>
    </location>
</feature>
<dbReference type="PANTHER" id="PTHR11161">
    <property type="entry name" value="O-ACYLTRANSFERASE"/>
    <property type="match status" value="1"/>
</dbReference>
<name>A0AAV4WV34_CAEEX</name>
<dbReference type="Proteomes" id="UP001054945">
    <property type="component" value="Unassembled WGS sequence"/>
</dbReference>